<comment type="similarity">
    <text evidence="4">Belongs to the peptidase S26 family.</text>
</comment>
<keyword evidence="11" id="KW-0472">Membrane</keyword>
<evidence type="ECO:0000256" key="11">
    <source>
        <dbReference type="ARBA" id="ARBA00023136"/>
    </source>
</evidence>
<proteinExistence type="inferred from homology"/>
<organism evidence="15 16">
    <name type="scientific">Zostera marina</name>
    <name type="common">Eelgrass</name>
    <dbReference type="NCBI Taxonomy" id="29655"/>
    <lineage>
        <taxon>Eukaryota</taxon>
        <taxon>Viridiplantae</taxon>
        <taxon>Streptophyta</taxon>
        <taxon>Embryophyta</taxon>
        <taxon>Tracheophyta</taxon>
        <taxon>Spermatophyta</taxon>
        <taxon>Magnoliopsida</taxon>
        <taxon>Liliopsida</taxon>
        <taxon>Zosteraceae</taxon>
        <taxon>Zostera</taxon>
    </lineage>
</organism>
<keyword evidence="16" id="KW-1185">Reference proteome</keyword>
<evidence type="ECO:0000256" key="6">
    <source>
        <dbReference type="ARBA" id="ARBA00022528"/>
    </source>
</evidence>
<sequence length="283" mass="31373">MSTLSHLLNPPTHQNPSPNLSQGVSSAKPPSSKTAHFSSSSKPHLVPSLKTSTFAQKLIVQKPKSPKRRIKRCISFPEEEKGTKARCFLESGSGGADESKEEAKKGLFPDWLRICSDDVMSVLAAIAITLAFRSSMAEPKSIPSLSMYPTFNVGDRIVSDKVSYFFRKPCVNEIVIFKIPLVLMNAGYSDDDVLIKRIVAKEGDDVEVHDGKLIVNGAARDESFILEPPSYDMNLIHVPKDSVFVMGDNRNNSYDSHIWGPLPSKNIVGRSVFKYWPPKKRVL</sequence>
<name>A0A0K9NJP0_ZOSMR</name>
<dbReference type="GO" id="GO:0006465">
    <property type="term" value="P:signal peptide processing"/>
    <property type="evidence" value="ECO:0000318"/>
    <property type="project" value="GO_Central"/>
</dbReference>
<dbReference type="GO" id="GO:0004252">
    <property type="term" value="F:serine-type endopeptidase activity"/>
    <property type="evidence" value="ECO:0000318"/>
    <property type="project" value="GO_Central"/>
</dbReference>
<dbReference type="Gene3D" id="2.10.109.10">
    <property type="entry name" value="Umud Fragment, subunit A"/>
    <property type="match status" value="1"/>
</dbReference>
<feature type="compositionally biased region" description="Polar residues" evidence="13">
    <location>
        <begin position="1"/>
        <end position="29"/>
    </location>
</feature>
<evidence type="ECO:0000256" key="5">
    <source>
        <dbReference type="ARBA" id="ARBA00013208"/>
    </source>
</evidence>
<comment type="subcellular location">
    <subcellularLocation>
        <location evidence="3">Membrane</location>
    </subcellularLocation>
    <subcellularLocation>
        <location evidence="2">Plastid</location>
        <location evidence="2">Chloroplast</location>
    </subcellularLocation>
</comment>
<dbReference type="GO" id="GO:0009535">
    <property type="term" value="C:chloroplast thylakoid membrane"/>
    <property type="evidence" value="ECO:0000318"/>
    <property type="project" value="GO_Central"/>
</dbReference>
<dbReference type="Proteomes" id="UP000036987">
    <property type="component" value="Unassembled WGS sequence"/>
</dbReference>
<dbReference type="EC" id="3.4.21.89" evidence="5"/>
<evidence type="ECO:0000256" key="13">
    <source>
        <dbReference type="SAM" id="MobiDB-lite"/>
    </source>
</evidence>
<evidence type="ECO:0000256" key="9">
    <source>
        <dbReference type="ARBA" id="ARBA00022801"/>
    </source>
</evidence>
<dbReference type="NCBIfam" id="TIGR02227">
    <property type="entry name" value="sigpep_I_bact"/>
    <property type="match status" value="1"/>
</dbReference>
<dbReference type="SUPFAM" id="SSF51306">
    <property type="entry name" value="LexA/Signal peptidase"/>
    <property type="match status" value="1"/>
</dbReference>
<dbReference type="InterPro" id="IPR019756">
    <property type="entry name" value="Pept_S26A_signal_pept_1_Ser-AS"/>
</dbReference>
<evidence type="ECO:0000313" key="16">
    <source>
        <dbReference type="Proteomes" id="UP000036987"/>
    </source>
</evidence>
<evidence type="ECO:0000256" key="4">
    <source>
        <dbReference type="ARBA" id="ARBA00009370"/>
    </source>
</evidence>
<evidence type="ECO:0000313" key="15">
    <source>
        <dbReference type="EMBL" id="KMZ56297.1"/>
    </source>
</evidence>
<evidence type="ECO:0000256" key="7">
    <source>
        <dbReference type="ARBA" id="ARBA00022640"/>
    </source>
</evidence>
<dbReference type="CDD" id="cd06530">
    <property type="entry name" value="S26_SPase_I"/>
    <property type="match status" value="1"/>
</dbReference>
<evidence type="ECO:0000256" key="8">
    <source>
        <dbReference type="ARBA" id="ARBA00022670"/>
    </source>
</evidence>
<evidence type="ECO:0000256" key="10">
    <source>
        <dbReference type="ARBA" id="ARBA00022946"/>
    </source>
</evidence>
<comment type="catalytic activity">
    <reaction evidence="1">
        <text>Cleavage of hydrophobic, N-terminal signal or leader sequences from secreted and periplasmic proteins.</text>
        <dbReference type="EC" id="3.4.21.89"/>
    </reaction>
</comment>
<dbReference type="PANTHER" id="PTHR43390">
    <property type="entry name" value="SIGNAL PEPTIDASE I"/>
    <property type="match status" value="1"/>
</dbReference>
<dbReference type="EMBL" id="LFYR01002205">
    <property type="protein sequence ID" value="KMZ56297.1"/>
    <property type="molecule type" value="Genomic_DNA"/>
</dbReference>
<keyword evidence="8" id="KW-0645">Protease</keyword>
<gene>
    <name evidence="15" type="ORF">ZOSMA_97G00660</name>
</gene>
<dbReference type="PROSITE" id="PS00761">
    <property type="entry name" value="SPASE_I_3"/>
    <property type="match status" value="1"/>
</dbReference>
<dbReference type="GO" id="GO:0009003">
    <property type="term" value="F:signal peptidase activity"/>
    <property type="evidence" value="ECO:0007669"/>
    <property type="project" value="UniProtKB-EC"/>
</dbReference>
<dbReference type="GO" id="GO:0010027">
    <property type="term" value="P:thylakoid membrane organization"/>
    <property type="evidence" value="ECO:0000318"/>
    <property type="project" value="GO_Central"/>
</dbReference>
<dbReference type="InterPro" id="IPR036286">
    <property type="entry name" value="LexA/Signal_pep-like_sf"/>
</dbReference>
<evidence type="ECO:0000256" key="3">
    <source>
        <dbReference type="ARBA" id="ARBA00004370"/>
    </source>
</evidence>
<keyword evidence="6" id="KW-0150">Chloroplast</keyword>
<dbReference type="InterPro" id="IPR000223">
    <property type="entry name" value="Pept_S26A_signal_pept_1"/>
</dbReference>
<feature type="region of interest" description="Disordered" evidence="13">
    <location>
        <begin position="1"/>
        <end position="45"/>
    </location>
</feature>
<feature type="compositionally biased region" description="Low complexity" evidence="13">
    <location>
        <begin position="31"/>
        <end position="41"/>
    </location>
</feature>
<dbReference type="InterPro" id="IPR019533">
    <property type="entry name" value="Peptidase_S26"/>
</dbReference>
<feature type="active site" evidence="12">
    <location>
        <position position="196"/>
    </location>
</feature>
<evidence type="ECO:0000256" key="2">
    <source>
        <dbReference type="ARBA" id="ARBA00004229"/>
    </source>
</evidence>
<evidence type="ECO:0000256" key="1">
    <source>
        <dbReference type="ARBA" id="ARBA00000677"/>
    </source>
</evidence>
<dbReference type="AlphaFoldDB" id="A0A0K9NJP0"/>
<feature type="domain" description="Peptidase S26" evidence="14">
    <location>
        <begin position="119"/>
        <end position="276"/>
    </location>
</feature>
<comment type="caution">
    <text evidence="15">The sequence shown here is derived from an EMBL/GenBank/DDBJ whole genome shotgun (WGS) entry which is preliminary data.</text>
</comment>
<reference evidence="16" key="1">
    <citation type="journal article" date="2016" name="Nature">
        <title>The genome of the seagrass Zostera marina reveals angiosperm adaptation to the sea.</title>
        <authorList>
            <person name="Olsen J.L."/>
            <person name="Rouze P."/>
            <person name="Verhelst B."/>
            <person name="Lin Y.-C."/>
            <person name="Bayer T."/>
            <person name="Collen J."/>
            <person name="Dattolo E."/>
            <person name="De Paoli E."/>
            <person name="Dittami S."/>
            <person name="Maumus F."/>
            <person name="Michel G."/>
            <person name="Kersting A."/>
            <person name="Lauritano C."/>
            <person name="Lohaus R."/>
            <person name="Toepel M."/>
            <person name="Tonon T."/>
            <person name="Vanneste K."/>
            <person name="Amirebrahimi M."/>
            <person name="Brakel J."/>
            <person name="Bostroem C."/>
            <person name="Chovatia M."/>
            <person name="Grimwood J."/>
            <person name="Jenkins J.W."/>
            <person name="Jueterbock A."/>
            <person name="Mraz A."/>
            <person name="Stam W.T."/>
            <person name="Tice H."/>
            <person name="Bornberg-Bauer E."/>
            <person name="Green P.J."/>
            <person name="Pearson G.A."/>
            <person name="Procaccini G."/>
            <person name="Duarte C.M."/>
            <person name="Schmutz J."/>
            <person name="Reusch T.B.H."/>
            <person name="Van de Peer Y."/>
        </authorList>
    </citation>
    <scope>NUCLEOTIDE SEQUENCE [LARGE SCALE GENOMIC DNA]</scope>
    <source>
        <strain evidence="16">cv. Finnish</strain>
    </source>
</reference>
<dbReference type="PANTHER" id="PTHR43390:SF1">
    <property type="entry name" value="CHLOROPLAST PROCESSING PEPTIDASE"/>
    <property type="match status" value="1"/>
</dbReference>
<dbReference type="FunFam" id="2.10.109.10:FF:000012">
    <property type="entry name" value="Peptidase/ serine-type peptidase"/>
    <property type="match status" value="1"/>
</dbReference>
<dbReference type="OrthoDB" id="308440at2759"/>
<feature type="active site" evidence="12">
    <location>
        <position position="146"/>
    </location>
</feature>
<dbReference type="InterPro" id="IPR019758">
    <property type="entry name" value="Pept_S26A_signal_pept_1_CS"/>
</dbReference>
<keyword evidence="9" id="KW-0378">Hydrolase</keyword>
<keyword evidence="10" id="KW-0809">Transit peptide</keyword>
<dbReference type="PROSITE" id="PS00501">
    <property type="entry name" value="SPASE_I_1"/>
    <property type="match status" value="1"/>
</dbReference>
<dbReference type="STRING" id="29655.A0A0K9NJP0"/>
<keyword evidence="7" id="KW-0934">Plastid</keyword>
<protein>
    <recommendedName>
        <fullName evidence="5">signal peptidase I</fullName>
        <ecNumber evidence="5">3.4.21.89</ecNumber>
    </recommendedName>
</protein>
<dbReference type="PRINTS" id="PR00727">
    <property type="entry name" value="LEADERPTASE"/>
</dbReference>
<evidence type="ECO:0000259" key="14">
    <source>
        <dbReference type="Pfam" id="PF10502"/>
    </source>
</evidence>
<dbReference type="Pfam" id="PF10502">
    <property type="entry name" value="Peptidase_S26"/>
    <property type="match status" value="1"/>
</dbReference>
<accession>A0A0K9NJP0</accession>
<evidence type="ECO:0000256" key="12">
    <source>
        <dbReference type="PIRSR" id="PIRSR600223-1"/>
    </source>
</evidence>